<dbReference type="SUPFAM" id="SSF52833">
    <property type="entry name" value="Thioredoxin-like"/>
    <property type="match status" value="1"/>
</dbReference>
<evidence type="ECO:0000256" key="4">
    <source>
        <dbReference type="ARBA" id="ARBA00023157"/>
    </source>
</evidence>
<dbReference type="STRING" id="1855383.SAMN05216548_11374"/>
<proteinExistence type="inferred from homology"/>
<evidence type="ECO:0000256" key="3">
    <source>
        <dbReference type="ARBA" id="ARBA00022748"/>
    </source>
</evidence>
<dbReference type="EMBL" id="FOFG01000013">
    <property type="protein sequence ID" value="SER21746.1"/>
    <property type="molecule type" value="Genomic_DNA"/>
</dbReference>
<feature type="domain" description="Thioredoxin" evidence="7">
    <location>
        <begin position="59"/>
        <end position="206"/>
    </location>
</feature>
<dbReference type="Gene3D" id="3.40.30.10">
    <property type="entry name" value="Glutaredoxin"/>
    <property type="match status" value="1"/>
</dbReference>
<name>A0A1H9MDH0_9HYPH</name>
<organism evidence="8 9">
    <name type="scientific">Faunimonas pinastri</name>
    <dbReference type="NCBI Taxonomy" id="1855383"/>
    <lineage>
        <taxon>Bacteria</taxon>
        <taxon>Pseudomonadati</taxon>
        <taxon>Pseudomonadota</taxon>
        <taxon>Alphaproteobacteria</taxon>
        <taxon>Hyphomicrobiales</taxon>
        <taxon>Afifellaceae</taxon>
        <taxon>Faunimonas</taxon>
    </lineage>
</organism>
<dbReference type="PROSITE" id="PS51352">
    <property type="entry name" value="THIOREDOXIN_2"/>
    <property type="match status" value="1"/>
</dbReference>
<keyword evidence="5" id="KW-0676">Redox-active center</keyword>
<gene>
    <name evidence="8" type="ORF">SAMN05216548_11374</name>
</gene>
<dbReference type="GO" id="GO:0030288">
    <property type="term" value="C:outer membrane-bounded periplasmic space"/>
    <property type="evidence" value="ECO:0007669"/>
    <property type="project" value="InterPro"/>
</dbReference>
<comment type="similarity">
    <text evidence="2">Belongs to the thioredoxin family. DsbE subfamily.</text>
</comment>
<keyword evidence="4" id="KW-1015">Disulfide bond</keyword>
<dbReference type="InterPro" id="IPR004799">
    <property type="entry name" value="Periplasmic_diS_OxRdtase_DsbE"/>
</dbReference>
<dbReference type="Proteomes" id="UP000199647">
    <property type="component" value="Unassembled WGS sequence"/>
</dbReference>
<feature type="transmembrane region" description="Helical" evidence="6">
    <location>
        <begin position="25"/>
        <end position="45"/>
    </location>
</feature>
<dbReference type="InterPro" id="IPR013740">
    <property type="entry name" value="Redoxin"/>
</dbReference>
<dbReference type="InterPro" id="IPR013766">
    <property type="entry name" value="Thioredoxin_domain"/>
</dbReference>
<dbReference type="InterPro" id="IPR017937">
    <property type="entry name" value="Thioredoxin_CS"/>
</dbReference>
<dbReference type="CDD" id="cd03010">
    <property type="entry name" value="TlpA_like_DsbE"/>
    <property type="match status" value="1"/>
</dbReference>
<dbReference type="RefSeq" id="WP_428976977.1">
    <property type="nucleotide sequence ID" value="NZ_FOFG01000013.1"/>
</dbReference>
<evidence type="ECO:0000313" key="9">
    <source>
        <dbReference type="Proteomes" id="UP000199647"/>
    </source>
</evidence>
<dbReference type="GO" id="GO:0015036">
    <property type="term" value="F:disulfide oxidoreductase activity"/>
    <property type="evidence" value="ECO:0007669"/>
    <property type="project" value="InterPro"/>
</dbReference>
<evidence type="ECO:0000259" key="7">
    <source>
        <dbReference type="PROSITE" id="PS51352"/>
    </source>
</evidence>
<evidence type="ECO:0000256" key="2">
    <source>
        <dbReference type="ARBA" id="ARBA00007758"/>
    </source>
</evidence>
<dbReference type="PROSITE" id="PS00194">
    <property type="entry name" value="THIOREDOXIN_1"/>
    <property type="match status" value="1"/>
</dbReference>
<dbReference type="PANTHER" id="PTHR42852">
    <property type="entry name" value="THIOL:DISULFIDE INTERCHANGE PROTEIN DSBE"/>
    <property type="match status" value="1"/>
</dbReference>
<keyword evidence="3" id="KW-0201">Cytochrome c-type biogenesis</keyword>
<keyword evidence="6" id="KW-0812">Transmembrane</keyword>
<sequence>MTDMPDRQADPATENEAGQAPRSGLRFWLVLPVVAFVALAVLFMVQLESGRDPSAVPSPLIDKPVPQFSLPALEGASGGGGDAGGLDTTALATGVHVVNIFASWCAPCREEHPILLDLAKDKRFSLVGINYKDVPDNAVNYLGALGNPFARIGADRTGRSAIDWGVYGVPETFVVKNGTIVYKFVGPLSPQSLQAQLMPAIEKALAQP</sequence>
<keyword evidence="6" id="KW-1133">Transmembrane helix</keyword>
<dbReference type="PANTHER" id="PTHR42852:SF6">
    <property type="entry name" value="THIOL:DISULFIDE INTERCHANGE PROTEIN DSBE"/>
    <property type="match status" value="1"/>
</dbReference>
<evidence type="ECO:0000313" key="8">
    <source>
        <dbReference type="EMBL" id="SER21746.1"/>
    </source>
</evidence>
<evidence type="ECO:0000256" key="1">
    <source>
        <dbReference type="ARBA" id="ARBA00004196"/>
    </source>
</evidence>
<evidence type="ECO:0000256" key="6">
    <source>
        <dbReference type="SAM" id="Phobius"/>
    </source>
</evidence>
<dbReference type="InterPro" id="IPR036249">
    <property type="entry name" value="Thioredoxin-like_sf"/>
</dbReference>
<evidence type="ECO:0000256" key="5">
    <source>
        <dbReference type="ARBA" id="ARBA00023284"/>
    </source>
</evidence>
<dbReference type="InterPro" id="IPR050553">
    <property type="entry name" value="Thioredoxin_ResA/DsbE_sf"/>
</dbReference>
<comment type="subcellular location">
    <subcellularLocation>
        <location evidence="1">Cell envelope</location>
    </subcellularLocation>
</comment>
<accession>A0A1H9MDH0</accession>
<reference evidence="8 9" key="1">
    <citation type="submission" date="2016-10" db="EMBL/GenBank/DDBJ databases">
        <authorList>
            <person name="de Groot N.N."/>
        </authorList>
    </citation>
    <scope>NUCLEOTIDE SEQUENCE [LARGE SCALE GENOMIC DNA]</scope>
    <source>
        <strain evidence="8 9">A52C2</strain>
    </source>
</reference>
<dbReference type="AlphaFoldDB" id="A0A1H9MDH0"/>
<protein>
    <submittedName>
        <fullName evidence="8">Cytochrome c biogenesis protein CcmG, thiol:disulfide interchange protein DsbE</fullName>
    </submittedName>
</protein>
<dbReference type="Pfam" id="PF08534">
    <property type="entry name" value="Redoxin"/>
    <property type="match status" value="1"/>
</dbReference>
<keyword evidence="6" id="KW-0472">Membrane</keyword>
<dbReference type="NCBIfam" id="TIGR00385">
    <property type="entry name" value="dsbE"/>
    <property type="match status" value="1"/>
</dbReference>
<keyword evidence="9" id="KW-1185">Reference proteome</keyword>
<dbReference type="GO" id="GO:0017004">
    <property type="term" value="P:cytochrome complex assembly"/>
    <property type="evidence" value="ECO:0007669"/>
    <property type="project" value="UniProtKB-KW"/>
</dbReference>